<evidence type="ECO:0000313" key="2">
    <source>
        <dbReference type="Proteomes" id="UP000265715"/>
    </source>
</evidence>
<evidence type="ECO:0000313" key="1">
    <source>
        <dbReference type="EMBL" id="RIH81240.1"/>
    </source>
</evidence>
<sequence>MAAWTRGVSSALKVLAKMLPSTATPMVEPIERKNSAELLATPVICGGTAFCTASVYSGMAGPSPRPIRIILSVTSAWVDWGVRVKPMMMKAAARTTMPASISGL</sequence>
<dbReference type="Proteomes" id="UP000265715">
    <property type="component" value="Unassembled WGS sequence"/>
</dbReference>
<dbReference type="AlphaFoldDB" id="A0A399EE45"/>
<protein>
    <submittedName>
        <fullName evidence="1">Uncharacterized protein</fullName>
    </submittedName>
</protein>
<proteinExistence type="predicted"/>
<reference evidence="1 2" key="1">
    <citation type="submission" date="2018-08" db="EMBL/GenBank/DDBJ databases">
        <title>Meiothermus terrae DSM 26712 genome sequencing project.</title>
        <authorList>
            <person name="Da Costa M.S."/>
            <person name="Albuquerque L."/>
            <person name="Raposo P."/>
            <person name="Froufe H.J.C."/>
            <person name="Barroso C.S."/>
            <person name="Egas C."/>
        </authorList>
    </citation>
    <scope>NUCLEOTIDE SEQUENCE [LARGE SCALE GENOMIC DNA]</scope>
    <source>
        <strain evidence="1 2">DSM 26712</strain>
    </source>
</reference>
<keyword evidence="2" id="KW-1185">Reference proteome</keyword>
<accession>A0A399EE45</accession>
<dbReference type="EMBL" id="QXDL01000192">
    <property type="protein sequence ID" value="RIH81240.1"/>
    <property type="molecule type" value="Genomic_DNA"/>
</dbReference>
<organism evidence="1 2">
    <name type="scientific">Calidithermus terrae</name>
    <dbReference type="NCBI Taxonomy" id="1408545"/>
    <lineage>
        <taxon>Bacteria</taxon>
        <taxon>Thermotogati</taxon>
        <taxon>Deinococcota</taxon>
        <taxon>Deinococci</taxon>
        <taxon>Thermales</taxon>
        <taxon>Thermaceae</taxon>
        <taxon>Calidithermus</taxon>
    </lineage>
</organism>
<name>A0A399EE45_9DEIN</name>
<comment type="caution">
    <text evidence="1">The sequence shown here is derived from an EMBL/GenBank/DDBJ whole genome shotgun (WGS) entry which is preliminary data.</text>
</comment>
<gene>
    <name evidence="1" type="ORF">Mterra_03304</name>
</gene>